<dbReference type="EMBL" id="JXBL01000001">
    <property type="protein sequence ID" value="KIE43210.1"/>
    <property type="molecule type" value="Genomic_DNA"/>
</dbReference>
<dbReference type="GO" id="GO:0022625">
    <property type="term" value="C:cytosolic large ribosomal subunit"/>
    <property type="evidence" value="ECO:0007669"/>
    <property type="project" value="TreeGrafter"/>
</dbReference>
<gene>
    <name evidence="7" type="ORF">SE37_11475</name>
</gene>
<evidence type="ECO:0000256" key="5">
    <source>
        <dbReference type="ARBA" id="ARBA00035492"/>
    </source>
</evidence>
<dbReference type="NCBIfam" id="TIGR01308">
    <property type="entry name" value="rpmD_bact"/>
    <property type="match status" value="1"/>
</dbReference>
<evidence type="ECO:0000256" key="2">
    <source>
        <dbReference type="ARBA" id="ARBA00011838"/>
    </source>
</evidence>
<dbReference type="PANTHER" id="PTHR15892">
    <property type="entry name" value="MITOCHONDRIAL RIBOSOMAL PROTEIN L30"/>
    <property type="match status" value="1"/>
</dbReference>
<keyword evidence="8" id="KW-1185">Reference proteome</keyword>
<dbReference type="FunFam" id="3.30.1390.20:FF:000001">
    <property type="entry name" value="50S ribosomal protein L30"/>
    <property type="match status" value="1"/>
</dbReference>
<dbReference type="PIRSF" id="PIRSF002211">
    <property type="entry name" value="Ribosomal_L30_bac-type"/>
    <property type="match status" value="1"/>
</dbReference>
<keyword evidence="4" id="KW-0687">Ribonucleoprotein</keyword>
<accession>A0A0C1U668</accession>
<comment type="subunit">
    <text evidence="2">Part of the 50S ribosomal subunit.</text>
</comment>
<protein>
    <recommendedName>
        <fullName evidence="5">50S ribosomal protein L30</fullName>
    </recommendedName>
</protein>
<dbReference type="InterPro" id="IPR005996">
    <property type="entry name" value="Ribosomal_uL30_bac-type"/>
</dbReference>
<sequence length="59" mass="6381">MSAELKITLVRSHIGAPSKQRAVLNGLGLTKVNKTVVLKNTPEIAGMVQKVSHMVKVEE</sequence>
<evidence type="ECO:0000259" key="6">
    <source>
        <dbReference type="Pfam" id="PF00327"/>
    </source>
</evidence>
<dbReference type="SUPFAM" id="SSF55129">
    <property type="entry name" value="Ribosomal protein L30p/L7e"/>
    <property type="match status" value="1"/>
</dbReference>
<dbReference type="PANTHER" id="PTHR15892:SF2">
    <property type="entry name" value="LARGE RIBOSOMAL SUBUNIT PROTEIN UL30M"/>
    <property type="match status" value="1"/>
</dbReference>
<proteinExistence type="inferred from homology"/>
<evidence type="ECO:0000313" key="7">
    <source>
        <dbReference type="EMBL" id="KIE43210.1"/>
    </source>
</evidence>
<keyword evidence="3 7" id="KW-0689">Ribosomal protein</keyword>
<dbReference type="Gene3D" id="3.30.1390.20">
    <property type="entry name" value="Ribosomal protein L30, ferredoxin-like fold domain"/>
    <property type="match status" value="1"/>
</dbReference>
<name>A0A0C1U668_9BACT</name>
<evidence type="ECO:0000256" key="3">
    <source>
        <dbReference type="ARBA" id="ARBA00022980"/>
    </source>
</evidence>
<dbReference type="Proteomes" id="UP000031433">
    <property type="component" value="Unassembled WGS sequence"/>
</dbReference>
<dbReference type="RefSeq" id="WP_039646470.1">
    <property type="nucleotide sequence ID" value="NZ_JXBL01000001.1"/>
</dbReference>
<dbReference type="GO" id="GO:0003735">
    <property type="term" value="F:structural constituent of ribosome"/>
    <property type="evidence" value="ECO:0007669"/>
    <property type="project" value="InterPro"/>
</dbReference>
<evidence type="ECO:0000256" key="4">
    <source>
        <dbReference type="ARBA" id="ARBA00023274"/>
    </source>
</evidence>
<organism evidence="7 8">
    <name type="scientific">Geobacter soli</name>
    <dbReference type="NCBI Taxonomy" id="1510391"/>
    <lineage>
        <taxon>Bacteria</taxon>
        <taxon>Pseudomonadati</taxon>
        <taxon>Thermodesulfobacteriota</taxon>
        <taxon>Desulfuromonadia</taxon>
        <taxon>Geobacterales</taxon>
        <taxon>Geobacteraceae</taxon>
        <taxon>Geobacter</taxon>
    </lineage>
</organism>
<evidence type="ECO:0000313" key="8">
    <source>
        <dbReference type="Proteomes" id="UP000031433"/>
    </source>
</evidence>
<dbReference type="InterPro" id="IPR016082">
    <property type="entry name" value="Ribosomal_uL30_ferredoxin-like"/>
</dbReference>
<evidence type="ECO:0000256" key="1">
    <source>
        <dbReference type="ARBA" id="ARBA00007594"/>
    </source>
</evidence>
<comment type="similarity">
    <text evidence="1">Belongs to the universal ribosomal protein uL30 family.</text>
</comment>
<dbReference type="Pfam" id="PF00327">
    <property type="entry name" value="Ribosomal_L30"/>
    <property type="match status" value="1"/>
</dbReference>
<dbReference type="GO" id="GO:0006412">
    <property type="term" value="P:translation"/>
    <property type="evidence" value="ECO:0007669"/>
    <property type="project" value="InterPro"/>
</dbReference>
<dbReference type="InterPro" id="IPR036919">
    <property type="entry name" value="Ribo_uL30_ferredoxin-like_sf"/>
</dbReference>
<dbReference type="CDD" id="cd01658">
    <property type="entry name" value="Ribosomal_L30"/>
    <property type="match status" value="1"/>
</dbReference>
<comment type="caution">
    <text evidence="7">The sequence shown here is derived from an EMBL/GenBank/DDBJ whole genome shotgun (WGS) entry which is preliminary data.</text>
</comment>
<feature type="domain" description="Large ribosomal subunit protein uL30-like ferredoxin-like fold" evidence="6">
    <location>
        <begin position="5"/>
        <end position="55"/>
    </location>
</feature>
<reference evidence="7 8" key="1">
    <citation type="submission" date="2015-01" db="EMBL/GenBank/DDBJ databases">
        <title>Genome sequence of the anaerobic bacterium Geobacter soli GSS01, a dissimilatory Fe(III) reducer from soil.</title>
        <authorList>
            <person name="Yang G."/>
            <person name="Zhou S."/>
        </authorList>
    </citation>
    <scope>NUCLEOTIDE SEQUENCE [LARGE SCALE GENOMIC DNA]</scope>
    <source>
        <strain evidence="7 8">GSS01</strain>
    </source>
</reference>
<dbReference type="HAMAP" id="MF_01371_B">
    <property type="entry name" value="Ribosomal_uL30_B"/>
    <property type="match status" value="1"/>
</dbReference>
<dbReference type="AlphaFoldDB" id="A0A0C1U668"/>